<dbReference type="RefSeq" id="YP_010111356.1">
    <property type="nucleotide sequence ID" value="NC_055880.1"/>
</dbReference>
<name>A0A7M1RXV9_9CAUD</name>
<dbReference type="GeneID" id="65129719"/>
<sequence length="82" mass="9394">MKAASTIIQEREEVPAIEKGTLFFRPDQPRQILLCYFINREKNYVEGVLIHSNVLGTLGNTQEYTISSVVPFNGEIILKQPW</sequence>
<evidence type="ECO:0000313" key="2">
    <source>
        <dbReference type="Proteomes" id="UP000594132"/>
    </source>
</evidence>
<keyword evidence="2" id="KW-1185">Reference proteome</keyword>
<dbReference type="KEGG" id="vg:65129719"/>
<evidence type="ECO:0000313" key="1">
    <source>
        <dbReference type="EMBL" id="QOR59198.1"/>
    </source>
</evidence>
<organism evidence="1 2">
    <name type="scientific">uncultured phage cr111_1</name>
    <dbReference type="NCBI Taxonomy" id="2772071"/>
    <lineage>
        <taxon>Viruses</taxon>
        <taxon>Duplodnaviria</taxon>
        <taxon>Heunggongvirae</taxon>
        <taxon>Uroviricota</taxon>
        <taxon>Caudoviricetes</taxon>
        <taxon>Crassvirales</taxon>
        <taxon>Steigviridae</taxon>
        <taxon>Asinivirinae</taxon>
        <taxon>Lahndsivirus</taxon>
        <taxon>Lahndsivirus rarus</taxon>
    </lineage>
</organism>
<reference evidence="1 2" key="1">
    <citation type="submission" date="2020-07" db="EMBL/GenBank/DDBJ databases">
        <title>Taxonomic proposal: Crassvirales, a new order of highly abundant and diverse bacterial viruses.</title>
        <authorList>
            <person name="Shkoporov A.N."/>
            <person name="Stockdale S.R."/>
            <person name="Guerin E."/>
            <person name="Ross R.P."/>
            <person name="Hill C."/>
        </authorList>
    </citation>
    <scope>NUCLEOTIDE SEQUENCE [LARGE SCALE GENOMIC DNA]</scope>
</reference>
<dbReference type="Proteomes" id="UP000594132">
    <property type="component" value="Segment"/>
</dbReference>
<proteinExistence type="predicted"/>
<dbReference type="EMBL" id="MT774387">
    <property type="protein sequence ID" value="QOR59198.1"/>
    <property type="molecule type" value="Genomic_DNA"/>
</dbReference>
<accession>A0A7M1RXV9</accession>
<protein>
    <submittedName>
        <fullName evidence="1">Uncharacterized protein</fullName>
    </submittedName>
</protein>